<accession>X1F0H5</accession>
<keyword evidence="5" id="KW-0448">Lipopolysaccharide biosynthesis</keyword>
<keyword evidence="6" id="KW-1133">Transmembrane helix</keyword>
<dbReference type="InterPro" id="IPR001173">
    <property type="entry name" value="Glyco_trans_2-like"/>
</dbReference>
<evidence type="ECO:0000259" key="8">
    <source>
        <dbReference type="Pfam" id="PF00535"/>
    </source>
</evidence>
<dbReference type="EMBL" id="BARU01013573">
    <property type="protein sequence ID" value="GAH38392.1"/>
    <property type="molecule type" value="Genomic_DNA"/>
</dbReference>
<dbReference type="InterPro" id="IPR029044">
    <property type="entry name" value="Nucleotide-diphossugar_trans"/>
</dbReference>
<sequence length="71" mass="8103">MELMKNTKIESNKDKTLDLSVVIPIYNEAKNVENLYEKLEEVLSKLDKSYEVLLVDDGSTDGTIDKLAEIR</sequence>
<dbReference type="GO" id="GO:0099621">
    <property type="term" value="F:undecaprenyl-phosphate 4-deoxy-4-formamido-L-arabinose transferase activity"/>
    <property type="evidence" value="ECO:0007669"/>
    <property type="project" value="TreeGrafter"/>
</dbReference>
<keyword evidence="4" id="KW-0812">Transmembrane</keyword>
<evidence type="ECO:0000256" key="4">
    <source>
        <dbReference type="ARBA" id="ARBA00022692"/>
    </source>
</evidence>
<keyword evidence="7" id="KW-0472">Membrane</keyword>
<dbReference type="PANTHER" id="PTHR48090">
    <property type="entry name" value="UNDECAPRENYL-PHOSPHATE 4-DEOXY-4-FORMAMIDO-L-ARABINOSE TRANSFERASE-RELATED"/>
    <property type="match status" value="1"/>
</dbReference>
<dbReference type="AlphaFoldDB" id="X1F0H5"/>
<proteinExistence type="predicted"/>
<evidence type="ECO:0000256" key="5">
    <source>
        <dbReference type="ARBA" id="ARBA00022985"/>
    </source>
</evidence>
<dbReference type="Pfam" id="PF00535">
    <property type="entry name" value="Glycos_transf_2"/>
    <property type="match status" value="1"/>
</dbReference>
<organism evidence="9">
    <name type="scientific">marine sediment metagenome</name>
    <dbReference type="NCBI Taxonomy" id="412755"/>
    <lineage>
        <taxon>unclassified sequences</taxon>
        <taxon>metagenomes</taxon>
        <taxon>ecological metagenomes</taxon>
    </lineage>
</organism>
<dbReference type="SUPFAM" id="SSF53448">
    <property type="entry name" value="Nucleotide-diphospho-sugar transferases"/>
    <property type="match status" value="1"/>
</dbReference>
<dbReference type="PANTHER" id="PTHR48090:SF3">
    <property type="entry name" value="UNDECAPRENYL-PHOSPHATE 4-DEOXY-4-FORMAMIDO-L-ARABINOSE TRANSFERASE"/>
    <property type="match status" value="1"/>
</dbReference>
<feature type="domain" description="Glycosyltransferase 2-like" evidence="8">
    <location>
        <begin position="20"/>
        <end position="70"/>
    </location>
</feature>
<evidence type="ECO:0000256" key="7">
    <source>
        <dbReference type="ARBA" id="ARBA00023136"/>
    </source>
</evidence>
<evidence type="ECO:0000256" key="3">
    <source>
        <dbReference type="ARBA" id="ARBA00022679"/>
    </source>
</evidence>
<keyword evidence="3" id="KW-0808">Transferase</keyword>
<keyword evidence="1" id="KW-1003">Cell membrane</keyword>
<name>X1F0H5_9ZZZZ</name>
<evidence type="ECO:0000313" key="9">
    <source>
        <dbReference type="EMBL" id="GAH38392.1"/>
    </source>
</evidence>
<evidence type="ECO:0000256" key="2">
    <source>
        <dbReference type="ARBA" id="ARBA00022676"/>
    </source>
</evidence>
<dbReference type="InterPro" id="IPR050256">
    <property type="entry name" value="Glycosyltransferase_2"/>
</dbReference>
<dbReference type="Gene3D" id="3.90.550.10">
    <property type="entry name" value="Spore Coat Polysaccharide Biosynthesis Protein SpsA, Chain A"/>
    <property type="match status" value="1"/>
</dbReference>
<dbReference type="GO" id="GO:0009103">
    <property type="term" value="P:lipopolysaccharide biosynthetic process"/>
    <property type="evidence" value="ECO:0007669"/>
    <property type="project" value="UniProtKB-KW"/>
</dbReference>
<comment type="caution">
    <text evidence="9">The sequence shown here is derived from an EMBL/GenBank/DDBJ whole genome shotgun (WGS) entry which is preliminary data.</text>
</comment>
<keyword evidence="2" id="KW-0328">Glycosyltransferase</keyword>
<feature type="non-terminal residue" evidence="9">
    <location>
        <position position="71"/>
    </location>
</feature>
<dbReference type="GO" id="GO:0005886">
    <property type="term" value="C:plasma membrane"/>
    <property type="evidence" value="ECO:0007669"/>
    <property type="project" value="TreeGrafter"/>
</dbReference>
<reference evidence="9" key="1">
    <citation type="journal article" date="2014" name="Front. Microbiol.">
        <title>High frequency of phylogenetically diverse reductive dehalogenase-homologous genes in deep subseafloor sedimentary metagenomes.</title>
        <authorList>
            <person name="Kawai M."/>
            <person name="Futagami T."/>
            <person name="Toyoda A."/>
            <person name="Takaki Y."/>
            <person name="Nishi S."/>
            <person name="Hori S."/>
            <person name="Arai W."/>
            <person name="Tsubouchi T."/>
            <person name="Morono Y."/>
            <person name="Uchiyama I."/>
            <person name="Ito T."/>
            <person name="Fujiyama A."/>
            <person name="Inagaki F."/>
            <person name="Takami H."/>
        </authorList>
    </citation>
    <scope>NUCLEOTIDE SEQUENCE</scope>
    <source>
        <strain evidence="9">Expedition CK06-06</strain>
    </source>
</reference>
<protein>
    <recommendedName>
        <fullName evidence="8">Glycosyltransferase 2-like domain-containing protein</fullName>
    </recommendedName>
</protein>
<gene>
    <name evidence="9" type="ORF">S03H2_24432</name>
</gene>
<evidence type="ECO:0000256" key="1">
    <source>
        <dbReference type="ARBA" id="ARBA00022475"/>
    </source>
</evidence>
<evidence type="ECO:0000256" key="6">
    <source>
        <dbReference type="ARBA" id="ARBA00022989"/>
    </source>
</evidence>